<dbReference type="AlphaFoldDB" id="A0AB33Z193"/>
<dbReference type="Pfam" id="PF05768">
    <property type="entry name" value="Glrx-like"/>
    <property type="match status" value="1"/>
</dbReference>
<comment type="caution">
    <text evidence="1">The sequence shown here is derived from an EMBL/GenBank/DDBJ whole genome shotgun (WGS) entry which is preliminary data.</text>
</comment>
<organism evidence="1 2">
    <name type="scientific">Cycloclasticus pugetii</name>
    <dbReference type="NCBI Taxonomy" id="34068"/>
    <lineage>
        <taxon>Bacteria</taxon>
        <taxon>Pseudomonadati</taxon>
        <taxon>Pseudomonadota</taxon>
        <taxon>Gammaproteobacteria</taxon>
        <taxon>Thiotrichales</taxon>
        <taxon>Piscirickettsiaceae</taxon>
        <taxon>Cycloclasticus</taxon>
    </lineage>
</organism>
<dbReference type="SUPFAM" id="SSF52833">
    <property type="entry name" value="Thioredoxin-like"/>
    <property type="match status" value="1"/>
</dbReference>
<evidence type="ECO:0008006" key="3">
    <source>
        <dbReference type="Google" id="ProtNLM"/>
    </source>
</evidence>
<protein>
    <recommendedName>
        <fullName evidence="3">Glutaredoxin-like domain</fullName>
    </recommendedName>
</protein>
<dbReference type="InterPro" id="IPR036249">
    <property type="entry name" value="Thioredoxin-like_sf"/>
</dbReference>
<accession>A0AB33Z193</accession>
<dbReference type="EMBL" id="ASHL01000005">
    <property type="protein sequence ID" value="EPD13000.1"/>
    <property type="molecule type" value="Genomic_DNA"/>
</dbReference>
<dbReference type="Gene3D" id="3.40.30.10">
    <property type="entry name" value="Glutaredoxin"/>
    <property type="match status" value="1"/>
</dbReference>
<keyword evidence="2" id="KW-1185">Reference proteome</keyword>
<proteinExistence type="predicted"/>
<evidence type="ECO:0000313" key="1">
    <source>
        <dbReference type="EMBL" id="EPD13000.1"/>
    </source>
</evidence>
<sequence>MIIELTFYTTEGCHLCEDAQRLLQQLLVQYPTRFQIEVVDIIDSEELIEQYGTRIPVVMKDAVRQVLAWPFTYADLLCFVEEGEMQ</sequence>
<name>A0AB33Z193_9GAMM</name>
<evidence type="ECO:0000313" key="2">
    <source>
        <dbReference type="Proteomes" id="UP000015462"/>
    </source>
</evidence>
<reference evidence="1 2" key="1">
    <citation type="journal article" date="2013" name="Genome Announc.">
        <title>Genome Sequence of the Pyrene- and Fluoranthene-Degrading Bacterium Cycloclasticus sp. Strain PY97M.</title>
        <authorList>
            <person name="Cui Z."/>
            <person name="Xu G."/>
            <person name="Li Q."/>
            <person name="Gao W."/>
            <person name="Zheng L."/>
        </authorList>
    </citation>
    <scope>NUCLEOTIDE SEQUENCE [LARGE SCALE GENOMIC DNA]</scope>
    <source>
        <strain evidence="1 2">PY97M</strain>
    </source>
</reference>
<dbReference type="Proteomes" id="UP000015462">
    <property type="component" value="Unassembled WGS sequence"/>
</dbReference>
<gene>
    <name evidence="1" type="ORF">L196_07549</name>
</gene>
<dbReference type="InterPro" id="IPR008554">
    <property type="entry name" value="Glutaredoxin-like"/>
</dbReference>